<keyword evidence="2" id="KW-1185">Reference proteome</keyword>
<sequence>MEPSIYPFSYPLPETRFFHAGNFVYKFKIKPSECFQKWKLNEQKRNLNQINIWCDHPLPSKTASLLLGTLAHSF</sequence>
<dbReference type="InterPro" id="IPR027816">
    <property type="entry name" value="MAJIN"/>
</dbReference>
<reference evidence="1" key="2">
    <citation type="submission" date="2025-08" db="UniProtKB">
        <authorList>
            <consortium name="Ensembl"/>
        </authorList>
    </citation>
    <scope>IDENTIFICATION</scope>
</reference>
<name>A0A8C4RLC3_ERPCA</name>
<proteinExistence type="predicted"/>
<organism evidence="1 2">
    <name type="scientific">Erpetoichthys calabaricus</name>
    <name type="common">Rope fish</name>
    <name type="synonym">Calamoichthys calabaricus</name>
    <dbReference type="NCBI Taxonomy" id="27687"/>
    <lineage>
        <taxon>Eukaryota</taxon>
        <taxon>Metazoa</taxon>
        <taxon>Chordata</taxon>
        <taxon>Craniata</taxon>
        <taxon>Vertebrata</taxon>
        <taxon>Euteleostomi</taxon>
        <taxon>Actinopterygii</taxon>
        <taxon>Polypteriformes</taxon>
        <taxon>Polypteridae</taxon>
        <taxon>Erpetoichthys</taxon>
    </lineage>
</organism>
<protein>
    <submittedName>
        <fullName evidence="1">Uncharacterized protein</fullName>
    </submittedName>
</protein>
<dbReference type="Pfam" id="PF15077">
    <property type="entry name" value="MAJIN"/>
    <property type="match status" value="1"/>
</dbReference>
<evidence type="ECO:0000313" key="2">
    <source>
        <dbReference type="Proteomes" id="UP000694620"/>
    </source>
</evidence>
<dbReference type="AlphaFoldDB" id="A0A8C4RLC3"/>
<accession>A0A8C4RLC3</accession>
<dbReference type="Ensembl" id="ENSECRT00000004269.1">
    <property type="protein sequence ID" value="ENSECRP00000004202.1"/>
    <property type="gene ID" value="ENSECRG00000002859.1"/>
</dbReference>
<reference evidence="1" key="3">
    <citation type="submission" date="2025-09" db="UniProtKB">
        <authorList>
            <consortium name="Ensembl"/>
        </authorList>
    </citation>
    <scope>IDENTIFICATION</scope>
</reference>
<reference evidence="1" key="1">
    <citation type="submission" date="2021-06" db="EMBL/GenBank/DDBJ databases">
        <authorList>
            <consortium name="Wellcome Sanger Institute Data Sharing"/>
        </authorList>
    </citation>
    <scope>NUCLEOTIDE SEQUENCE [LARGE SCALE GENOMIC DNA]</scope>
</reference>
<evidence type="ECO:0000313" key="1">
    <source>
        <dbReference type="Ensembl" id="ENSECRP00000004202.1"/>
    </source>
</evidence>
<dbReference type="Proteomes" id="UP000694620">
    <property type="component" value="Chromosome 1"/>
</dbReference>
<dbReference type="GO" id="GO:0003677">
    <property type="term" value="F:DNA binding"/>
    <property type="evidence" value="ECO:0007669"/>
    <property type="project" value="InterPro"/>
</dbReference>